<gene>
    <name evidence="1" type="ORF">HFN_0557</name>
</gene>
<reference evidence="1 2" key="1">
    <citation type="journal article" date="2013" name="Genome Announc.">
        <title>Draft Genome Sequence of Helicobacter fennelliae Strain MRY12-0050, Isolated from a Bacteremia Patient.</title>
        <authorList>
            <person name="Rimbara E."/>
            <person name="Matsui M."/>
            <person name="Mori S."/>
            <person name="Suzuki S."/>
            <person name="Suzuki M."/>
            <person name="Kim H."/>
            <person name="Sekizuka T."/>
            <person name="Kuroda M."/>
            <person name="Shibayama K."/>
        </authorList>
    </citation>
    <scope>NUCLEOTIDE SEQUENCE [LARGE SCALE GENOMIC DNA]</scope>
    <source>
        <strain evidence="1 2">MRY12-0050</strain>
    </source>
</reference>
<proteinExistence type="predicted"/>
<keyword evidence="2" id="KW-1185">Reference proteome</keyword>
<dbReference type="STRING" id="1325130.HFN_0557"/>
<dbReference type="EMBL" id="BASD01000019">
    <property type="protein sequence ID" value="GAD19426.1"/>
    <property type="molecule type" value="Genomic_DNA"/>
</dbReference>
<comment type="caution">
    <text evidence="1">The sequence shown here is derived from an EMBL/GenBank/DDBJ whole genome shotgun (WGS) entry which is preliminary data.</text>
</comment>
<dbReference type="Proteomes" id="UP000018143">
    <property type="component" value="Unassembled WGS sequence"/>
</dbReference>
<protein>
    <submittedName>
        <fullName evidence="1">Uncharacterized protein</fullName>
    </submittedName>
</protein>
<evidence type="ECO:0000313" key="1">
    <source>
        <dbReference type="EMBL" id="GAD19426.1"/>
    </source>
</evidence>
<name>T1D2K2_9HELI</name>
<organism evidence="1 2">
    <name type="scientific">Helicobacter fennelliae MRY12-0050</name>
    <dbReference type="NCBI Taxonomy" id="1325130"/>
    <lineage>
        <taxon>Bacteria</taxon>
        <taxon>Pseudomonadati</taxon>
        <taxon>Campylobacterota</taxon>
        <taxon>Epsilonproteobacteria</taxon>
        <taxon>Campylobacterales</taxon>
        <taxon>Helicobacteraceae</taxon>
        <taxon>Helicobacter</taxon>
    </lineage>
</organism>
<sequence>MIFTNYVYFVVILSEESKKSKYTRFWIATLVLLARNDDKNAVESRFYANTMTH</sequence>
<dbReference type="RefSeq" id="WP_023948683.1">
    <property type="nucleotide sequence ID" value="NZ_BASD01000019.1"/>
</dbReference>
<accession>T1D2K2</accession>
<evidence type="ECO:0000313" key="2">
    <source>
        <dbReference type="Proteomes" id="UP000018143"/>
    </source>
</evidence>
<dbReference type="AlphaFoldDB" id="T1D2K2"/>